<reference evidence="8 9" key="1">
    <citation type="submission" date="2016-10" db="EMBL/GenBank/DDBJ databases">
        <authorList>
            <person name="de Groot N.N."/>
        </authorList>
    </citation>
    <scope>NUCLEOTIDE SEQUENCE [LARGE SCALE GENOMIC DNA]</scope>
    <source>
        <strain evidence="8 9">DSM 2698</strain>
    </source>
</reference>
<evidence type="ECO:0000256" key="1">
    <source>
        <dbReference type="ARBA" id="ARBA00004417"/>
    </source>
</evidence>
<accession>A0A1G5MEK6</accession>
<dbReference type="InterPro" id="IPR017871">
    <property type="entry name" value="ABC_transporter-like_CS"/>
</dbReference>
<dbReference type="FunFam" id="3.40.50.300:FF:000016">
    <property type="entry name" value="Oligopeptide ABC transporter ATP-binding component"/>
    <property type="match status" value="1"/>
</dbReference>
<dbReference type="NCBIfam" id="TIGR01727">
    <property type="entry name" value="oligo_HPY"/>
    <property type="match status" value="1"/>
</dbReference>
<dbReference type="PROSITE" id="PS00211">
    <property type="entry name" value="ABC_TRANSPORTER_1"/>
    <property type="match status" value="1"/>
</dbReference>
<dbReference type="InterPro" id="IPR003439">
    <property type="entry name" value="ABC_transporter-like_ATP-bd"/>
</dbReference>
<proteinExistence type="inferred from homology"/>
<dbReference type="CDD" id="cd03257">
    <property type="entry name" value="ABC_NikE_OppD_transporters"/>
    <property type="match status" value="1"/>
</dbReference>
<dbReference type="PANTHER" id="PTHR43776">
    <property type="entry name" value="TRANSPORT ATP-BINDING PROTEIN"/>
    <property type="match status" value="1"/>
</dbReference>
<dbReference type="Gene3D" id="3.40.50.300">
    <property type="entry name" value="P-loop containing nucleotide triphosphate hydrolases"/>
    <property type="match status" value="1"/>
</dbReference>
<dbReference type="EMBL" id="FMVW01000001">
    <property type="protein sequence ID" value="SCZ22879.1"/>
    <property type="molecule type" value="Genomic_DNA"/>
</dbReference>
<dbReference type="OrthoDB" id="9815712at2"/>
<dbReference type="InterPro" id="IPR003593">
    <property type="entry name" value="AAA+_ATPase"/>
</dbReference>
<dbReference type="AlphaFoldDB" id="A0A1G5MEK6"/>
<dbReference type="STRING" id="1120955.SAMN03080610_00464"/>
<evidence type="ECO:0000259" key="7">
    <source>
        <dbReference type="PROSITE" id="PS50893"/>
    </source>
</evidence>
<evidence type="ECO:0000256" key="6">
    <source>
        <dbReference type="SAM" id="MobiDB-lite"/>
    </source>
</evidence>
<dbReference type="GO" id="GO:0055085">
    <property type="term" value="P:transmembrane transport"/>
    <property type="evidence" value="ECO:0007669"/>
    <property type="project" value="UniProtKB-ARBA"/>
</dbReference>
<feature type="domain" description="ABC transporter" evidence="7">
    <location>
        <begin position="5"/>
        <end position="254"/>
    </location>
</feature>
<dbReference type="Proteomes" id="UP000199347">
    <property type="component" value="Unassembled WGS sequence"/>
</dbReference>
<keyword evidence="9" id="KW-1185">Reference proteome</keyword>
<evidence type="ECO:0000256" key="3">
    <source>
        <dbReference type="ARBA" id="ARBA00022448"/>
    </source>
</evidence>
<organism evidence="8 9">
    <name type="scientific">Afifella marina DSM 2698</name>
    <dbReference type="NCBI Taxonomy" id="1120955"/>
    <lineage>
        <taxon>Bacteria</taxon>
        <taxon>Pseudomonadati</taxon>
        <taxon>Pseudomonadota</taxon>
        <taxon>Alphaproteobacteria</taxon>
        <taxon>Hyphomicrobiales</taxon>
        <taxon>Afifellaceae</taxon>
        <taxon>Afifella</taxon>
    </lineage>
</organism>
<keyword evidence="3" id="KW-0813">Transport</keyword>
<dbReference type="InterPro" id="IPR027417">
    <property type="entry name" value="P-loop_NTPase"/>
</dbReference>
<evidence type="ECO:0000313" key="8">
    <source>
        <dbReference type="EMBL" id="SCZ22879.1"/>
    </source>
</evidence>
<gene>
    <name evidence="8" type="ORF">SAMN03080610_00464</name>
</gene>
<dbReference type="GO" id="GO:0005886">
    <property type="term" value="C:plasma membrane"/>
    <property type="evidence" value="ECO:0007669"/>
    <property type="project" value="UniProtKB-SubCell"/>
</dbReference>
<dbReference type="InterPro" id="IPR013563">
    <property type="entry name" value="Oligopep_ABC_C"/>
</dbReference>
<evidence type="ECO:0000256" key="2">
    <source>
        <dbReference type="ARBA" id="ARBA00005417"/>
    </source>
</evidence>
<comment type="subcellular location">
    <subcellularLocation>
        <location evidence="1">Cell inner membrane</location>
        <topology evidence="1">Peripheral membrane protein</topology>
    </subcellularLocation>
</comment>
<dbReference type="PANTHER" id="PTHR43776:SF6">
    <property type="entry name" value="DIPEPTIDE TRANSPORT ATP-BINDING PROTEIN DPPF"/>
    <property type="match status" value="1"/>
</dbReference>
<keyword evidence="5 8" id="KW-0067">ATP-binding</keyword>
<dbReference type="PROSITE" id="PS50893">
    <property type="entry name" value="ABC_TRANSPORTER_2"/>
    <property type="match status" value="1"/>
</dbReference>
<feature type="region of interest" description="Disordered" evidence="6">
    <location>
        <begin position="329"/>
        <end position="362"/>
    </location>
</feature>
<keyword evidence="4" id="KW-0547">Nucleotide-binding</keyword>
<dbReference type="SUPFAM" id="SSF52540">
    <property type="entry name" value="P-loop containing nucleoside triphosphate hydrolases"/>
    <property type="match status" value="1"/>
</dbReference>
<protein>
    <submittedName>
        <fullName evidence="8">Dipeptide transport system ATP-binding protein</fullName>
    </submittedName>
</protein>
<name>A0A1G5MEK6_AFIMA</name>
<dbReference type="InterPro" id="IPR050319">
    <property type="entry name" value="ABC_transp_ATP-bind"/>
</dbReference>
<dbReference type="GO" id="GO:0016887">
    <property type="term" value="F:ATP hydrolysis activity"/>
    <property type="evidence" value="ECO:0007669"/>
    <property type="project" value="InterPro"/>
</dbReference>
<dbReference type="SMART" id="SM00382">
    <property type="entry name" value="AAA"/>
    <property type="match status" value="1"/>
</dbReference>
<sequence length="362" mass="39408">MTTIIEAANLSRVYEVRRGLFAEPGKVRALTEASFSVTAGTTLAVVGESGCGKSTLARLLTMIEPPSEGELVIDGHDVGKSGHSDLAALRKTVQIVFQNPYGSLNPRQKIGSILEEPLLINTDMPGKERREKAADMLQRVGLRPEHYARYPHMFSGGQRQRIAIARALMLDPKILVLDEPVSALDVSIQAQVLNILADLQEELGLTYIFISHDLSVVRFVADEVMVMYLGRPVEIAPVEAVFEQPLHPYTVALLSATPVADPRRPRQNIKLEGELPSPFNPPSGCPFHPRCRYAREKCAEIRPELTLHGPTRVACHGIDEGWIDYTAVPPGGGKAPMPDHAGTAPAERDESAVKSPETGGPL</sequence>
<dbReference type="GO" id="GO:0005524">
    <property type="term" value="F:ATP binding"/>
    <property type="evidence" value="ECO:0007669"/>
    <property type="project" value="UniProtKB-KW"/>
</dbReference>
<evidence type="ECO:0000256" key="5">
    <source>
        <dbReference type="ARBA" id="ARBA00022840"/>
    </source>
</evidence>
<evidence type="ECO:0000256" key="4">
    <source>
        <dbReference type="ARBA" id="ARBA00022741"/>
    </source>
</evidence>
<dbReference type="Pfam" id="PF08352">
    <property type="entry name" value="oligo_HPY"/>
    <property type="match status" value="1"/>
</dbReference>
<comment type="similarity">
    <text evidence="2">Belongs to the ABC transporter superfamily.</text>
</comment>
<dbReference type="NCBIfam" id="NF008453">
    <property type="entry name" value="PRK11308.1"/>
    <property type="match status" value="1"/>
</dbReference>
<dbReference type="Pfam" id="PF00005">
    <property type="entry name" value="ABC_tran"/>
    <property type="match status" value="1"/>
</dbReference>
<dbReference type="GO" id="GO:0015833">
    <property type="term" value="P:peptide transport"/>
    <property type="evidence" value="ECO:0007669"/>
    <property type="project" value="InterPro"/>
</dbReference>
<evidence type="ECO:0000313" key="9">
    <source>
        <dbReference type="Proteomes" id="UP000199347"/>
    </source>
</evidence>